<sequence length="477" mass="54133">MSVSCQVNVANIERNRVLIEYRFKGKVFSFSQGEIENNGNIYTAIVGKNGTGKSRLMKAIIEEFIGNTSRRNDFRRETLVSPGLFDGKLSDKIVVNTLPSKIIAVSTSPFDKFPLDLRGNLHEKYSYLGLRNLRSADLGMAYMSNIYMSLLKSACGDKSRISKICEVLGFLGYNPIIQARYHLELPRNRINDVINSSNPVDNFVDFLTSNDRRPSISARYRGFFNEDRNVNYEIVERFIDIYSRMGSMDLRPRIDIVFEENGIHFDLDKLGNIDDLFFLSELGMASLREINLEKNSGSIFRIGDASSGEQSVVMNVLGIASQIEDNSLICIDEPEVCLHPEWQERYIDVLINTFKNFSGCQFLIATHSPLLVSKLRDENCYLVKMDDGSIVSASEVNKKSVDFQLANTFMTPGYKNEYLTRELISILTSFGETGRLDEYEKNKLSTLLSLKDKIDNSDPVFKLMEMAQEAFMEVANV</sequence>
<accession>A0A6L7HUP0</accession>
<evidence type="ECO:0000313" key="3">
    <source>
        <dbReference type="Proteomes" id="UP000474778"/>
    </source>
</evidence>
<dbReference type="InterPro" id="IPR003959">
    <property type="entry name" value="ATPase_AAA_core"/>
</dbReference>
<dbReference type="AlphaFoldDB" id="A0A6L7HUP0"/>
<evidence type="ECO:0000259" key="1">
    <source>
        <dbReference type="Pfam" id="PF13304"/>
    </source>
</evidence>
<dbReference type="PANTHER" id="PTHR43581:SF2">
    <property type="entry name" value="EXCINUCLEASE ATPASE SUBUNIT"/>
    <property type="match status" value="1"/>
</dbReference>
<organism evidence="2 3">
    <name type="scientific">Shewanella insulae</name>
    <dbReference type="NCBI Taxonomy" id="2681496"/>
    <lineage>
        <taxon>Bacteria</taxon>
        <taxon>Pseudomonadati</taxon>
        <taxon>Pseudomonadota</taxon>
        <taxon>Gammaproteobacteria</taxon>
        <taxon>Alteromonadales</taxon>
        <taxon>Shewanellaceae</taxon>
        <taxon>Shewanella</taxon>
    </lineage>
</organism>
<proteinExistence type="predicted"/>
<comment type="caution">
    <text evidence="2">The sequence shown here is derived from an EMBL/GenBank/DDBJ whole genome shotgun (WGS) entry which is preliminary data.</text>
</comment>
<dbReference type="Gene3D" id="3.40.50.300">
    <property type="entry name" value="P-loop containing nucleotide triphosphate hydrolases"/>
    <property type="match status" value="1"/>
</dbReference>
<keyword evidence="3" id="KW-1185">Reference proteome</keyword>
<protein>
    <submittedName>
        <fullName evidence="2">AAA family ATPase</fullName>
    </submittedName>
</protein>
<dbReference type="InterPro" id="IPR027417">
    <property type="entry name" value="P-loop_NTPase"/>
</dbReference>
<feature type="domain" description="ATPase AAA-type core" evidence="1">
    <location>
        <begin position="278"/>
        <end position="373"/>
    </location>
</feature>
<evidence type="ECO:0000313" key="2">
    <source>
        <dbReference type="EMBL" id="MXR68017.1"/>
    </source>
</evidence>
<dbReference type="SUPFAM" id="SSF52540">
    <property type="entry name" value="P-loop containing nucleoside triphosphate hydrolases"/>
    <property type="match status" value="1"/>
</dbReference>
<dbReference type="PANTHER" id="PTHR43581">
    <property type="entry name" value="ATP/GTP PHOSPHATASE"/>
    <property type="match status" value="1"/>
</dbReference>
<dbReference type="InterPro" id="IPR051396">
    <property type="entry name" value="Bact_Antivir_Def_Nuclease"/>
</dbReference>
<dbReference type="GO" id="GO:0005524">
    <property type="term" value="F:ATP binding"/>
    <property type="evidence" value="ECO:0007669"/>
    <property type="project" value="InterPro"/>
</dbReference>
<dbReference type="Pfam" id="PF13304">
    <property type="entry name" value="AAA_21"/>
    <property type="match status" value="1"/>
</dbReference>
<reference evidence="2 3" key="1">
    <citation type="submission" date="2019-12" db="EMBL/GenBank/DDBJ databases">
        <title>Shewanella insulae sp. nov., isolated from a tidal flat.</title>
        <authorList>
            <person name="Yoon J.-H."/>
        </authorList>
    </citation>
    <scope>NUCLEOTIDE SEQUENCE [LARGE SCALE GENOMIC DNA]</scope>
    <source>
        <strain evidence="2 3">JBTF-M18</strain>
    </source>
</reference>
<dbReference type="EMBL" id="WRPA01000003">
    <property type="protein sequence ID" value="MXR68017.1"/>
    <property type="molecule type" value="Genomic_DNA"/>
</dbReference>
<gene>
    <name evidence="2" type="ORF">GNT65_04930</name>
</gene>
<dbReference type="Proteomes" id="UP000474778">
    <property type="component" value="Unassembled WGS sequence"/>
</dbReference>
<dbReference type="GO" id="GO:0016887">
    <property type="term" value="F:ATP hydrolysis activity"/>
    <property type="evidence" value="ECO:0007669"/>
    <property type="project" value="InterPro"/>
</dbReference>
<name>A0A6L7HUP0_9GAMM</name>